<comment type="caution">
    <text evidence="2">The sequence shown here is derived from an EMBL/GenBank/DDBJ whole genome shotgun (WGS) entry which is preliminary data.</text>
</comment>
<organism evidence="2 3">
    <name type="scientific">Izhakiella australiensis</name>
    <dbReference type="NCBI Taxonomy" id="1926881"/>
    <lineage>
        <taxon>Bacteria</taxon>
        <taxon>Pseudomonadati</taxon>
        <taxon>Pseudomonadota</taxon>
        <taxon>Gammaproteobacteria</taxon>
        <taxon>Enterobacterales</taxon>
        <taxon>Erwiniaceae</taxon>
        <taxon>Izhakiella</taxon>
    </lineage>
</organism>
<dbReference type="PROSITE" id="PS01124">
    <property type="entry name" value="HTH_ARAC_FAMILY_2"/>
    <property type="match status" value="1"/>
</dbReference>
<proteinExistence type="predicted"/>
<dbReference type="Pfam" id="PF12833">
    <property type="entry name" value="HTH_18"/>
    <property type="match status" value="1"/>
</dbReference>
<gene>
    <name evidence="2" type="ORF">BTJ39_03640</name>
</gene>
<evidence type="ECO:0000313" key="2">
    <source>
        <dbReference type="EMBL" id="OON41073.1"/>
    </source>
</evidence>
<dbReference type="GO" id="GO:0003700">
    <property type="term" value="F:DNA-binding transcription factor activity"/>
    <property type="evidence" value="ECO:0007669"/>
    <property type="project" value="InterPro"/>
</dbReference>
<dbReference type="STRING" id="1926881.BTJ39_03640"/>
<reference evidence="2 3" key="1">
    <citation type="submission" date="2016-12" db="EMBL/GenBank/DDBJ databases">
        <title>Izhakiella australiana sp. nov. of genus Izhakiella isolated from Australian desert.</title>
        <authorList>
            <person name="Ji M."/>
        </authorList>
    </citation>
    <scope>NUCLEOTIDE SEQUENCE [LARGE SCALE GENOMIC DNA]</scope>
    <source>
        <strain evidence="2 3">D4N98</strain>
    </source>
</reference>
<keyword evidence="3" id="KW-1185">Reference proteome</keyword>
<dbReference type="Gene3D" id="1.10.10.60">
    <property type="entry name" value="Homeodomain-like"/>
    <property type="match status" value="1"/>
</dbReference>
<protein>
    <recommendedName>
        <fullName evidence="1">HTH araC/xylS-type domain-containing protein</fullName>
    </recommendedName>
</protein>
<sequence length="250" mass="28993">MSEMNNEWAKCDNSIVELSTDSCCLLDYQGKRLDTGSDAISVMPIWRDPHSTHSLELVYYSENCRLQLPAVGRYRIQNIYALCEMLAFFDESNTQQPELPLREDNYNLLLLTSQDLGYWFTLMFLSNRSNIAFAQFCEFLRKKEAYWMVRYLLPHRCSPKKVLTLCKEYGFSYSYFRRIVNNFFGMTAKKKLLSWRVSQTVLDIIDGRDKITDIALQNGFASSSHASTTIKKELGLKPLAIRKFKDGSSD</sequence>
<evidence type="ECO:0000313" key="3">
    <source>
        <dbReference type="Proteomes" id="UP000190667"/>
    </source>
</evidence>
<dbReference type="SMART" id="SM00342">
    <property type="entry name" value="HTH_ARAC"/>
    <property type="match status" value="1"/>
</dbReference>
<dbReference type="EMBL" id="MRUL01000002">
    <property type="protein sequence ID" value="OON41073.1"/>
    <property type="molecule type" value="Genomic_DNA"/>
</dbReference>
<dbReference type="GO" id="GO:0043565">
    <property type="term" value="F:sequence-specific DNA binding"/>
    <property type="evidence" value="ECO:0007669"/>
    <property type="project" value="InterPro"/>
</dbReference>
<dbReference type="Proteomes" id="UP000190667">
    <property type="component" value="Unassembled WGS sequence"/>
</dbReference>
<feature type="domain" description="HTH araC/xylS-type" evidence="1">
    <location>
        <begin position="146"/>
        <end position="244"/>
    </location>
</feature>
<dbReference type="InterPro" id="IPR018060">
    <property type="entry name" value="HTH_AraC"/>
</dbReference>
<dbReference type="OrthoDB" id="7027806at2"/>
<accession>A0A1S8YR20</accession>
<evidence type="ECO:0000259" key="1">
    <source>
        <dbReference type="PROSITE" id="PS01124"/>
    </source>
</evidence>
<dbReference type="RefSeq" id="WP_078001316.1">
    <property type="nucleotide sequence ID" value="NZ_MRUL01000002.1"/>
</dbReference>
<name>A0A1S8YR20_9GAMM</name>
<dbReference type="AlphaFoldDB" id="A0A1S8YR20"/>